<evidence type="ECO:0008006" key="5">
    <source>
        <dbReference type="Google" id="ProtNLM"/>
    </source>
</evidence>
<organism evidence="3 4">
    <name type="scientific">Actinacidiphila guanduensis</name>
    <dbReference type="NCBI Taxonomy" id="310781"/>
    <lineage>
        <taxon>Bacteria</taxon>
        <taxon>Bacillati</taxon>
        <taxon>Actinomycetota</taxon>
        <taxon>Actinomycetes</taxon>
        <taxon>Kitasatosporales</taxon>
        <taxon>Streptomycetaceae</taxon>
        <taxon>Actinacidiphila</taxon>
    </lineage>
</organism>
<proteinExistence type="predicted"/>
<keyword evidence="4" id="KW-1185">Reference proteome</keyword>
<sequence>MSRVRSVLVAAAVAALPAAFLPAAAGVAATPDGPRPRPNVVRVLPGDLGPDGPWLRLQDDPSNAGRPYGVQEVSPFPDSVFHDGSLHLAVAGHDPAQQAQAAHYFTAAVPLTEVAARPLAYDLYVKGATSTPDAIPFGANLQLPVVCQGAFTTLSFQPQLATDSEGRTGAVADAWRHFDAGGSTQWRTSRAVAGFAAQSDHPLTDYVGACDAAGDGAIGVIANVGRLGDATASLDTYVDNIAVDGTLYDFAVEDCAHDGGPGHSSGYGSTPGCGSGNGNGYGSRADSGRGGA</sequence>
<feature type="chain" id="PRO_5011661478" description="Secreted protein" evidence="2">
    <location>
        <begin position="26"/>
        <end position="292"/>
    </location>
</feature>
<protein>
    <recommendedName>
        <fullName evidence="5">Secreted protein</fullName>
    </recommendedName>
</protein>
<accession>A0A1H0DTU9</accession>
<feature type="compositionally biased region" description="Gly residues" evidence="1">
    <location>
        <begin position="261"/>
        <end position="281"/>
    </location>
</feature>
<dbReference type="AlphaFoldDB" id="A0A1H0DTU9"/>
<dbReference type="OrthoDB" id="3849664at2"/>
<evidence type="ECO:0000313" key="3">
    <source>
        <dbReference type="EMBL" id="SDN73555.1"/>
    </source>
</evidence>
<reference evidence="3 4" key="1">
    <citation type="submission" date="2016-10" db="EMBL/GenBank/DDBJ databases">
        <authorList>
            <person name="de Groot N.N."/>
        </authorList>
    </citation>
    <scope>NUCLEOTIDE SEQUENCE [LARGE SCALE GENOMIC DNA]</scope>
    <source>
        <strain evidence="3 4">CGMCC 4.2022</strain>
    </source>
</reference>
<gene>
    <name evidence="3" type="ORF">SAMN05216259_105351</name>
</gene>
<dbReference type="RefSeq" id="WP_143031686.1">
    <property type="nucleotide sequence ID" value="NZ_FNIE01000005.1"/>
</dbReference>
<feature type="region of interest" description="Disordered" evidence="1">
    <location>
        <begin position="261"/>
        <end position="292"/>
    </location>
</feature>
<dbReference type="Proteomes" id="UP000199341">
    <property type="component" value="Unassembled WGS sequence"/>
</dbReference>
<feature type="signal peptide" evidence="2">
    <location>
        <begin position="1"/>
        <end position="25"/>
    </location>
</feature>
<evidence type="ECO:0000256" key="2">
    <source>
        <dbReference type="SAM" id="SignalP"/>
    </source>
</evidence>
<keyword evidence="2" id="KW-0732">Signal</keyword>
<dbReference type="EMBL" id="FNIE01000005">
    <property type="protein sequence ID" value="SDN73555.1"/>
    <property type="molecule type" value="Genomic_DNA"/>
</dbReference>
<evidence type="ECO:0000256" key="1">
    <source>
        <dbReference type="SAM" id="MobiDB-lite"/>
    </source>
</evidence>
<evidence type="ECO:0000313" key="4">
    <source>
        <dbReference type="Proteomes" id="UP000199341"/>
    </source>
</evidence>
<name>A0A1H0DTU9_9ACTN</name>